<feature type="region of interest" description="Disordered" evidence="1">
    <location>
        <begin position="71"/>
        <end position="90"/>
    </location>
</feature>
<proteinExistence type="predicted"/>
<reference evidence="2 3" key="1">
    <citation type="submission" date="2019-03" db="EMBL/GenBank/DDBJ databases">
        <title>Draft genome sequences of novel Actinobacteria.</title>
        <authorList>
            <person name="Sahin N."/>
            <person name="Ay H."/>
            <person name="Saygin H."/>
        </authorList>
    </citation>
    <scope>NUCLEOTIDE SEQUENCE [LARGE SCALE GENOMIC DNA]</scope>
    <source>
        <strain evidence="2 3">7K502</strain>
    </source>
</reference>
<protein>
    <submittedName>
        <fullName evidence="2">Uncharacterized protein</fullName>
    </submittedName>
</protein>
<dbReference type="AlphaFoldDB" id="A0A4R4YC43"/>
<gene>
    <name evidence="2" type="ORF">E1288_32800</name>
</gene>
<keyword evidence="3" id="KW-1185">Reference proteome</keyword>
<sequence length="90" mass="9747">MGSATTSGDGIVNPDLPRREPGSSGYQRWMGGELYEHQVQVVATPNAEWSAEDLAFLGSNMGGRLSLRVRGEELPEGRCTTGKPLHNPKH</sequence>
<name>A0A4R4YC43_9PSEU</name>
<organism evidence="2 3">
    <name type="scientific">Saccharopolyspora elongata</name>
    <dbReference type="NCBI Taxonomy" id="2530387"/>
    <lineage>
        <taxon>Bacteria</taxon>
        <taxon>Bacillati</taxon>
        <taxon>Actinomycetota</taxon>
        <taxon>Actinomycetes</taxon>
        <taxon>Pseudonocardiales</taxon>
        <taxon>Pseudonocardiaceae</taxon>
        <taxon>Saccharopolyspora</taxon>
    </lineage>
</organism>
<dbReference type="EMBL" id="SMKW01000059">
    <property type="protein sequence ID" value="TDD41359.1"/>
    <property type="molecule type" value="Genomic_DNA"/>
</dbReference>
<evidence type="ECO:0000256" key="1">
    <source>
        <dbReference type="SAM" id="MobiDB-lite"/>
    </source>
</evidence>
<accession>A0A4R4YC43</accession>
<evidence type="ECO:0000313" key="3">
    <source>
        <dbReference type="Proteomes" id="UP000294947"/>
    </source>
</evidence>
<evidence type="ECO:0000313" key="2">
    <source>
        <dbReference type="EMBL" id="TDD41359.1"/>
    </source>
</evidence>
<dbReference type="RefSeq" id="WP_132492211.1">
    <property type="nucleotide sequence ID" value="NZ_SMKW01000059.1"/>
</dbReference>
<dbReference type="Proteomes" id="UP000294947">
    <property type="component" value="Unassembled WGS sequence"/>
</dbReference>
<feature type="region of interest" description="Disordered" evidence="1">
    <location>
        <begin position="1"/>
        <end position="27"/>
    </location>
</feature>
<comment type="caution">
    <text evidence="2">The sequence shown here is derived from an EMBL/GenBank/DDBJ whole genome shotgun (WGS) entry which is preliminary data.</text>
</comment>